<accession>A0A1G7KXR2</accession>
<proteinExistence type="predicted"/>
<sequence>MTWMRMLCLGVGLSEDGVTAMGRRLDGETLGPWMRLVSDVDHEAVAPAAAVLDSGERIRPLDVVDVPVDDTATLMHQAENHIVAEDTPWQLVRRVGRSDVLDALDTRLWRRGESSGDGQHDRMTHLQTFFLDGSLRFVRPGTVDLEIQPPRGGEEPAVRAIFRLDGHRYNLEVIDAVTREQAQSCTVGTHRLDDPLLCISLSKLYEYNAEGYTYRQVTGLIR</sequence>
<reference evidence="3" key="1">
    <citation type="submission" date="2016-10" db="EMBL/GenBank/DDBJ databases">
        <authorList>
            <person name="Varghese N."/>
            <person name="Submissions S."/>
        </authorList>
    </citation>
    <scope>NUCLEOTIDE SEQUENCE [LARGE SCALE GENOMIC DNA]</scope>
    <source>
        <strain evidence="3">DSM 25584</strain>
    </source>
</reference>
<dbReference type="EMBL" id="FNCE01000001">
    <property type="protein sequence ID" value="SDF41876.1"/>
    <property type="molecule type" value="Genomic_DNA"/>
</dbReference>
<dbReference type="Proteomes" id="UP000199415">
    <property type="component" value="Unassembled WGS sequence"/>
</dbReference>
<dbReference type="Pfam" id="PF22557">
    <property type="entry name" value="DuOB"/>
    <property type="match status" value="1"/>
</dbReference>
<keyword evidence="3" id="KW-1185">Reference proteome</keyword>
<evidence type="ECO:0000259" key="1">
    <source>
        <dbReference type="Pfam" id="PF22557"/>
    </source>
</evidence>
<name>A0A1G7KXR2_9PROT</name>
<gene>
    <name evidence="2" type="ORF">SAMN05216241_10134</name>
</gene>
<feature type="domain" description="Dual OB-containing" evidence="1">
    <location>
        <begin position="4"/>
        <end position="219"/>
    </location>
</feature>
<evidence type="ECO:0000313" key="2">
    <source>
        <dbReference type="EMBL" id="SDF41876.1"/>
    </source>
</evidence>
<organism evidence="2 3">
    <name type="scientific">Limimonas halophila</name>
    <dbReference type="NCBI Taxonomy" id="1082479"/>
    <lineage>
        <taxon>Bacteria</taxon>
        <taxon>Pseudomonadati</taxon>
        <taxon>Pseudomonadota</taxon>
        <taxon>Alphaproteobacteria</taxon>
        <taxon>Rhodospirillales</taxon>
        <taxon>Rhodovibrionaceae</taxon>
        <taxon>Limimonas</taxon>
    </lineage>
</organism>
<dbReference type="AlphaFoldDB" id="A0A1G7KXR2"/>
<dbReference type="RefSeq" id="WP_090018105.1">
    <property type="nucleotide sequence ID" value="NZ_FNCE01000001.1"/>
</dbReference>
<dbReference type="InterPro" id="IPR054335">
    <property type="entry name" value="DuOB_dom"/>
</dbReference>
<protein>
    <recommendedName>
        <fullName evidence="1">Dual OB-containing domain-containing protein</fullName>
    </recommendedName>
</protein>
<evidence type="ECO:0000313" key="3">
    <source>
        <dbReference type="Proteomes" id="UP000199415"/>
    </source>
</evidence>